<evidence type="ECO:0000313" key="1">
    <source>
        <dbReference type="EMBL" id="KAK3686772.1"/>
    </source>
</evidence>
<dbReference type="Proteomes" id="UP001281147">
    <property type="component" value="Unassembled WGS sequence"/>
</dbReference>
<keyword evidence="2" id="KW-1185">Reference proteome</keyword>
<sequence length="131" mass="14089">MPLRRTIGNVLALYLSAFWLFPSQAHLTNKLTPDLADKIAATTATTHKAFEPTGLDADRVQTIFGVLGILTSVLLTGLLGRTRRLGFLLAILVTVAGRVYPMLTIKGAEGSQWPMLAAMIGLEGLGWVLLS</sequence>
<proteinExistence type="predicted"/>
<dbReference type="EMBL" id="JAUTXU010000303">
    <property type="protein sequence ID" value="KAK3686772.1"/>
    <property type="molecule type" value="Genomic_DNA"/>
</dbReference>
<reference evidence="1" key="1">
    <citation type="submission" date="2023-07" db="EMBL/GenBank/DDBJ databases">
        <title>Black Yeasts Isolated from many extreme environments.</title>
        <authorList>
            <person name="Coleine C."/>
            <person name="Stajich J.E."/>
            <person name="Selbmann L."/>
        </authorList>
    </citation>
    <scope>NUCLEOTIDE SEQUENCE</scope>
    <source>
        <strain evidence="1">CCFEE 5714</strain>
    </source>
</reference>
<protein>
    <submittedName>
        <fullName evidence="1">Uncharacterized protein</fullName>
    </submittedName>
</protein>
<accession>A0ACC3MFU8</accession>
<comment type="caution">
    <text evidence="1">The sequence shown here is derived from an EMBL/GenBank/DDBJ whole genome shotgun (WGS) entry which is preliminary data.</text>
</comment>
<organism evidence="1 2">
    <name type="scientific">Vermiconidia calcicola</name>
    <dbReference type="NCBI Taxonomy" id="1690605"/>
    <lineage>
        <taxon>Eukaryota</taxon>
        <taxon>Fungi</taxon>
        <taxon>Dikarya</taxon>
        <taxon>Ascomycota</taxon>
        <taxon>Pezizomycotina</taxon>
        <taxon>Dothideomycetes</taxon>
        <taxon>Dothideomycetidae</taxon>
        <taxon>Mycosphaerellales</taxon>
        <taxon>Extremaceae</taxon>
        <taxon>Vermiconidia</taxon>
    </lineage>
</organism>
<name>A0ACC3MFU8_9PEZI</name>
<gene>
    <name evidence="1" type="ORF">LTR37_019487</name>
</gene>
<evidence type="ECO:0000313" key="2">
    <source>
        <dbReference type="Proteomes" id="UP001281147"/>
    </source>
</evidence>